<keyword evidence="1" id="KW-0560">Oxidoreductase</keyword>
<dbReference type="Pfam" id="PF01266">
    <property type="entry name" value="DAO"/>
    <property type="match status" value="1"/>
</dbReference>
<dbReference type="Gene3D" id="3.50.50.60">
    <property type="entry name" value="FAD/NAD(P)-binding domain"/>
    <property type="match status" value="2"/>
</dbReference>
<evidence type="ECO:0000313" key="4">
    <source>
        <dbReference type="Proteomes" id="UP000244060"/>
    </source>
</evidence>
<dbReference type="EMBL" id="QAOT01000002">
    <property type="protein sequence ID" value="PTR20418.1"/>
    <property type="molecule type" value="Genomic_DNA"/>
</dbReference>
<evidence type="ECO:0000259" key="2">
    <source>
        <dbReference type="Pfam" id="PF01266"/>
    </source>
</evidence>
<dbReference type="GO" id="GO:0016491">
    <property type="term" value="F:oxidoreductase activity"/>
    <property type="evidence" value="ECO:0007669"/>
    <property type="project" value="UniProtKB-KW"/>
</dbReference>
<proteinExistence type="predicted"/>
<accession>A0A2T5KDB7</accession>
<dbReference type="InterPro" id="IPR006076">
    <property type="entry name" value="FAD-dep_OxRdtase"/>
</dbReference>
<dbReference type="AlphaFoldDB" id="A0A2T5KDB7"/>
<gene>
    <name evidence="3" type="ORF">C8J28_102183</name>
</gene>
<keyword evidence="4" id="KW-1185">Reference proteome</keyword>
<dbReference type="RefSeq" id="WP_108220232.1">
    <property type="nucleotide sequence ID" value="NZ_QAOT01000002.1"/>
</dbReference>
<dbReference type="GO" id="GO:0005737">
    <property type="term" value="C:cytoplasm"/>
    <property type="evidence" value="ECO:0007669"/>
    <property type="project" value="TreeGrafter"/>
</dbReference>
<feature type="domain" description="FAD dependent oxidoreductase" evidence="2">
    <location>
        <begin position="8"/>
        <end position="395"/>
    </location>
</feature>
<dbReference type="Proteomes" id="UP000244060">
    <property type="component" value="Unassembled WGS sequence"/>
</dbReference>
<evidence type="ECO:0000256" key="1">
    <source>
        <dbReference type="ARBA" id="ARBA00023002"/>
    </source>
</evidence>
<organism evidence="3 4">
    <name type="scientific">Cereibacter azotoformans</name>
    <dbReference type="NCBI Taxonomy" id="43057"/>
    <lineage>
        <taxon>Bacteria</taxon>
        <taxon>Pseudomonadati</taxon>
        <taxon>Pseudomonadota</taxon>
        <taxon>Alphaproteobacteria</taxon>
        <taxon>Rhodobacterales</taxon>
        <taxon>Paracoccaceae</taxon>
        <taxon>Cereibacter</taxon>
    </lineage>
</organism>
<dbReference type="OrthoDB" id="9805337at2"/>
<dbReference type="PANTHER" id="PTHR13847:SF289">
    <property type="entry name" value="GLYCINE OXIDASE"/>
    <property type="match status" value="1"/>
</dbReference>
<comment type="caution">
    <text evidence="3">The sequence shown here is derived from an EMBL/GenBank/DDBJ whole genome shotgun (WGS) entry which is preliminary data.</text>
</comment>
<evidence type="ECO:0000313" key="3">
    <source>
        <dbReference type="EMBL" id="PTR20418.1"/>
    </source>
</evidence>
<protein>
    <submittedName>
        <fullName evidence="3">Glycine/D-amino acid oxidase-like deaminating enzyme</fullName>
    </submittedName>
</protein>
<dbReference type="PANTHER" id="PTHR13847">
    <property type="entry name" value="SARCOSINE DEHYDROGENASE-RELATED"/>
    <property type="match status" value="1"/>
</dbReference>
<dbReference type="SUPFAM" id="SSF54373">
    <property type="entry name" value="FAD-linked reductases, C-terminal domain"/>
    <property type="match status" value="1"/>
</dbReference>
<sequence>MIQHLSTDTVIIGGGVVGLTIALTVAQRRRSVILLDPEEPGSGASWGNAGTIADYAVLPVGTPDVLKQLPSLMFDRNSPLAIRHAALPSLAPWLIRFLRQSLPAPARRNAQALAALLGSATQGWEDLAVEVGGAALLNRRGCLYAYESPRAFRAAAADMAFRRSLGVTVDLLSAAELSAMEPTLPPMAGAAFFPKAVFLSDPGHMVGLIAEAARKVGVRIVKARAQALERRVDGVIVSGPALQVHGRRVVIAAGAHSRALALNAGDRVPLDTERGYHVEWDMAKAPVSRPTCPTARGFYLCPMAGRLRVAGTVELGGLTAPPSPHRIARLVAGARAIFPDLPEPSRSWMGFRPSMPDSLPVIGPSRAGGEILHAYGHGHIGLTLAPITARIIADLLDGKPPELDITPCLPSRFA</sequence>
<reference evidence="3 4" key="1">
    <citation type="submission" date="2018-04" db="EMBL/GenBank/DDBJ databases">
        <title>Genomic Encyclopedia of Type Strains, Phase III (KMG-III): the genomes of soil and plant-associated and newly described type strains.</title>
        <authorList>
            <person name="Whitman W."/>
        </authorList>
    </citation>
    <scope>NUCLEOTIDE SEQUENCE [LARGE SCALE GENOMIC DNA]</scope>
    <source>
        <strain evidence="3 4">KA25</strain>
    </source>
</reference>
<name>A0A2T5KDB7_9RHOB</name>
<dbReference type="Gene3D" id="3.30.9.10">
    <property type="entry name" value="D-Amino Acid Oxidase, subunit A, domain 2"/>
    <property type="match status" value="1"/>
</dbReference>
<dbReference type="InterPro" id="IPR036188">
    <property type="entry name" value="FAD/NAD-bd_sf"/>
</dbReference>
<dbReference type="SUPFAM" id="SSF51971">
    <property type="entry name" value="Nucleotide-binding domain"/>
    <property type="match status" value="1"/>
</dbReference>